<feature type="domain" description="Pyridoxamine 5'-phosphate oxidase N-terminal" evidence="2">
    <location>
        <begin position="10"/>
        <end position="126"/>
    </location>
</feature>
<dbReference type="Pfam" id="PF01243">
    <property type="entry name" value="PNPOx_N"/>
    <property type="match status" value="1"/>
</dbReference>
<dbReference type="PANTHER" id="PTHR35176:SF1">
    <property type="entry name" value="F420H(2)-DEPENDENT BILIVERDIN REDUCTASE"/>
    <property type="match status" value="1"/>
</dbReference>
<dbReference type="NCBIfam" id="TIGR03618">
    <property type="entry name" value="Rv1155_F420"/>
    <property type="match status" value="1"/>
</dbReference>
<dbReference type="InterPro" id="IPR052019">
    <property type="entry name" value="F420H2_bilvrd_red/Heme_oxyg"/>
</dbReference>
<keyword evidence="4" id="KW-1185">Reference proteome</keyword>
<evidence type="ECO:0000313" key="3">
    <source>
        <dbReference type="EMBL" id="GAA1715611.1"/>
    </source>
</evidence>
<evidence type="ECO:0000256" key="1">
    <source>
        <dbReference type="ARBA" id="ARBA00023002"/>
    </source>
</evidence>
<evidence type="ECO:0000313" key="4">
    <source>
        <dbReference type="Proteomes" id="UP001500383"/>
    </source>
</evidence>
<dbReference type="Gene3D" id="2.30.110.10">
    <property type="entry name" value="Electron Transport, Fmn-binding Protein, Chain A"/>
    <property type="match status" value="1"/>
</dbReference>
<dbReference type="SUPFAM" id="SSF50475">
    <property type="entry name" value="FMN-binding split barrel"/>
    <property type="match status" value="1"/>
</dbReference>
<dbReference type="InterPro" id="IPR012349">
    <property type="entry name" value="Split_barrel_FMN-bd"/>
</dbReference>
<dbReference type="InterPro" id="IPR019920">
    <property type="entry name" value="F420-binding_dom_put"/>
</dbReference>
<comment type="caution">
    <text evidence="3">The sequence shown here is derived from an EMBL/GenBank/DDBJ whole genome shotgun (WGS) entry which is preliminary data.</text>
</comment>
<dbReference type="RefSeq" id="WP_182643907.1">
    <property type="nucleotide sequence ID" value="NZ_BAAAQG010000013.1"/>
</dbReference>
<accession>A0ABN2J0R3</accession>
<organism evidence="3 4">
    <name type="scientific">Dietzia cercidiphylli</name>
    <dbReference type="NCBI Taxonomy" id="498199"/>
    <lineage>
        <taxon>Bacteria</taxon>
        <taxon>Bacillati</taxon>
        <taxon>Actinomycetota</taxon>
        <taxon>Actinomycetes</taxon>
        <taxon>Mycobacteriales</taxon>
        <taxon>Dietziaceae</taxon>
        <taxon>Dietzia</taxon>
    </lineage>
</organism>
<name>A0ABN2J0R3_9ACTN</name>
<evidence type="ECO:0000259" key="2">
    <source>
        <dbReference type="Pfam" id="PF01243"/>
    </source>
</evidence>
<dbReference type="EMBL" id="BAAAQG010000013">
    <property type="protein sequence ID" value="GAA1715611.1"/>
    <property type="molecule type" value="Genomic_DNA"/>
</dbReference>
<reference evidence="3 4" key="1">
    <citation type="journal article" date="2019" name="Int. J. Syst. Evol. Microbiol.">
        <title>The Global Catalogue of Microorganisms (GCM) 10K type strain sequencing project: providing services to taxonomists for standard genome sequencing and annotation.</title>
        <authorList>
            <consortium name="The Broad Institute Genomics Platform"/>
            <consortium name="The Broad Institute Genome Sequencing Center for Infectious Disease"/>
            <person name="Wu L."/>
            <person name="Ma J."/>
        </authorList>
    </citation>
    <scope>NUCLEOTIDE SEQUENCE [LARGE SCALE GENOMIC DNA]</scope>
    <source>
        <strain evidence="3 4">JCM 16002</strain>
    </source>
</reference>
<gene>
    <name evidence="3" type="ORF">GCM10009831_26670</name>
</gene>
<dbReference type="Proteomes" id="UP001500383">
    <property type="component" value="Unassembled WGS sequence"/>
</dbReference>
<sequence length="139" mass="15333">MSRTLADLSPDAHEFLAEYHLGTLTTLRRDGSPHVVAVGFTIDPESGLARVITRRGSQKARNAARGGRAAVSHVDRGRWLTFEGHARLLTDEASVREGERRYGLRYREPKPNPERVVVAIEVDRVLGSAQMFTGTGLGR</sequence>
<dbReference type="InterPro" id="IPR011576">
    <property type="entry name" value="Pyridox_Oxase_N"/>
</dbReference>
<keyword evidence="1" id="KW-0560">Oxidoreductase</keyword>
<proteinExistence type="predicted"/>
<dbReference type="PANTHER" id="PTHR35176">
    <property type="entry name" value="HEME OXYGENASE HI_0854-RELATED"/>
    <property type="match status" value="1"/>
</dbReference>
<protein>
    <submittedName>
        <fullName evidence="3">F420-dependent biliverdin reductase</fullName>
    </submittedName>
</protein>